<dbReference type="InterPro" id="IPR003848">
    <property type="entry name" value="DUF218"/>
</dbReference>
<name>A0A1W1XBW7_9NEIS</name>
<keyword evidence="4" id="KW-1185">Reference proteome</keyword>
<sequence length="262" mass="28929">MQLGKQSPRQWLQILAGALLALDGLAWCLAGKLNVGTLVPLFLGLGLLLPVLLARRWQGWLQRAVWRQRAWQALGWLLLAWLITLLAFFWHLARQQLATPAVAPSAIIVLGSGLDGDRPSPMLQARLNRARQLAGQYPHAVLVVSGGQGLSEAVSEADAMRTDLLAHGIADSRILREDRSTSTQENLLFSHRVLARHGHQPDSDAVLVVSSDFHMWRAGRIAQRQGFGNVMTAGAPTPLVARYNAWLREYFAVAISWLLGEY</sequence>
<accession>A0A1W1XBW7</accession>
<dbReference type="InterPro" id="IPR014729">
    <property type="entry name" value="Rossmann-like_a/b/a_fold"/>
</dbReference>
<dbReference type="Gene3D" id="3.40.50.620">
    <property type="entry name" value="HUPs"/>
    <property type="match status" value="1"/>
</dbReference>
<dbReference type="EMBL" id="FWXD01000005">
    <property type="protein sequence ID" value="SMC21363.1"/>
    <property type="molecule type" value="Genomic_DNA"/>
</dbReference>
<dbReference type="CDD" id="cd06259">
    <property type="entry name" value="YdcF-like"/>
    <property type="match status" value="1"/>
</dbReference>
<keyword evidence="1" id="KW-0812">Transmembrane</keyword>
<proteinExistence type="predicted"/>
<dbReference type="Pfam" id="PF02698">
    <property type="entry name" value="DUF218"/>
    <property type="match status" value="1"/>
</dbReference>
<evidence type="ECO:0000259" key="2">
    <source>
        <dbReference type="Pfam" id="PF02698"/>
    </source>
</evidence>
<feature type="transmembrane region" description="Helical" evidence="1">
    <location>
        <begin position="38"/>
        <end position="54"/>
    </location>
</feature>
<feature type="transmembrane region" description="Helical" evidence="1">
    <location>
        <begin position="74"/>
        <end position="93"/>
    </location>
</feature>
<dbReference type="PANTHER" id="PTHR30336">
    <property type="entry name" value="INNER MEMBRANE PROTEIN, PROBABLE PERMEASE"/>
    <property type="match status" value="1"/>
</dbReference>
<protein>
    <submittedName>
        <fullName evidence="3">Uncharacterized SAM-binding protein YcdF, DUF218 family</fullName>
    </submittedName>
</protein>
<gene>
    <name evidence="3" type="ORF">SAMN02745857_01193</name>
</gene>
<dbReference type="InterPro" id="IPR051599">
    <property type="entry name" value="Cell_Envelope_Assoc"/>
</dbReference>
<dbReference type="GO" id="GO:0005886">
    <property type="term" value="C:plasma membrane"/>
    <property type="evidence" value="ECO:0007669"/>
    <property type="project" value="TreeGrafter"/>
</dbReference>
<organism evidence="3 4">
    <name type="scientific">Andreprevotia lacus DSM 23236</name>
    <dbReference type="NCBI Taxonomy" id="1121001"/>
    <lineage>
        <taxon>Bacteria</taxon>
        <taxon>Pseudomonadati</taxon>
        <taxon>Pseudomonadota</taxon>
        <taxon>Betaproteobacteria</taxon>
        <taxon>Neisseriales</taxon>
        <taxon>Chitinibacteraceae</taxon>
        <taxon>Andreprevotia</taxon>
    </lineage>
</organism>
<dbReference type="PANTHER" id="PTHR30336:SF4">
    <property type="entry name" value="ENVELOPE BIOGENESIS FACTOR ELYC"/>
    <property type="match status" value="1"/>
</dbReference>
<keyword evidence="1" id="KW-0472">Membrane</keyword>
<dbReference type="Proteomes" id="UP000192761">
    <property type="component" value="Unassembled WGS sequence"/>
</dbReference>
<feature type="domain" description="DUF218" evidence="2">
    <location>
        <begin position="106"/>
        <end position="251"/>
    </location>
</feature>
<dbReference type="AlphaFoldDB" id="A0A1W1XBW7"/>
<dbReference type="OrthoDB" id="9782395at2"/>
<keyword evidence="1" id="KW-1133">Transmembrane helix</keyword>
<dbReference type="RefSeq" id="WP_084089850.1">
    <property type="nucleotide sequence ID" value="NZ_FWXD01000005.1"/>
</dbReference>
<evidence type="ECO:0000313" key="4">
    <source>
        <dbReference type="Proteomes" id="UP000192761"/>
    </source>
</evidence>
<evidence type="ECO:0000256" key="1">
    <source>
        <dbReference type="SAM" id="Phobius"/>
    </source>
</evidence>
<dbReference type="GO" id="GO:0043164">
    <property type="term" value="P:Gram-negative-bacterium-type cell wall biogenesis"/>
    <property type="evidence" value="ECO:0007669"/>
    <property type="project" value="TreeGrafter"/>
</dbReference>
<dbReference type="GO" id="GO:0000270">
    <property type="term" value="P:peptidoglycan metabolic process"/>
    <property type="evidence" value="ECO:0007669"/>
    <property type="project" value="TreeGrafter"/>
</dbReference>
<reference evidence="3 4" key="1">
    <citation type="submission" date="2017-04" db="EMBL/GenBank/DDBJ databases">
        <authorList>
            <person name="Afonso C.L."/>
            <person name="Miller P.J."/>
            <person name="Scott M.A."/>
            <person name="Spackman E."/>
            <person name="Goraichik I."/>
            <person name="Dimitrov K.M."/>
            <person name="Suarez D.L."/>
            <person name="Swayne D.E."/>
        </authorList>
    </citation>
    <scope>NUCLEOTIDE SEQUENCE [LARGE SCALE GENOMIC DNA]</scope>
    <source>
        <strain evidence="3 4">DSM 23236</strain>
    </source>
</reference>
<evidence type="ECO:0000313" key="3">
    <source>
        <dbReference type="EMBL" id="SMC21363.1"/>
    </source>
</evidence>